<feature type="modified residue" description="4-aspartylphosphate" evidence="5">
    <location>
        <position position="54"/>
    </location>
</feature>
<keyword evidence="1 5" id="KW-0597">Phosphoprotein</keyword>
<evidence type="ECO:0000256" key="5">
    <source>
        <dbReference type="PROSITE-ProRule" id="PRU00169"/>
    </source>
</evidence>
<name>A0ABN3HLJ3_9ACTN</name>
<dbReference type="EMBL" id="BAAARV010000093">
    <property type="protein sequence ID" value="GAA2383366.1"/>
    <property type="molecule type" value="Genomic_DNA"/>
</dbReference>
<evidence type="ECO:0000256" key="3">
    <source>
        <dbReference type="ARBA" id="ARBA00023125"/>
    </source>
</evidence>
<evidence type="ECO:0000256" key="2">
    <source>
        <dbReference type="ARBA" id="ARBA00023015"/>
    </source>
</evidence>
<dbReference type="SUPFAM" id="SSF52172">
    <property type="entry name" value="CheY-like"/>
    <property type="match status" value="1"/>
</dbReference>
<dbReference type="SMART" id="SM00421">
    <property type="entry name" value="HTH_LUXR"/>
    <property type="match status" value="1"/>
</dbReference>
<protein>
    <submittedName>
        <fullName evidence="8">Response regulator transcription factor</fullName>
    </submittedName>
</protein>
<dbReference type="InterPro" id="IPR000792">
    <property type="entry name" value="Tscrpt_reg_LuxR_C"/>
</dbReference>
<dbReference type="SMART" id="SM00448">
    <property type="entry name" value="REC"/>
    <property type="match status" value="1"/>
</dbReference>
<dbReference type="InterPro" id="IPR039420">
    <property type="entry name" value="WalR-like"/>
</dbReference>
<dbReference type="PRINTS" id="PR00038">
    <property type="entry name" value="HTHLUXR"/>
</dbReference>
<dbReference type="CDD" id="cd06170">
    <property type="entry name" value="LuxR_C_like"/>
    <property type="match status" value="1"/>
</dbReference>
<dbReference type="Pfam" id="PF00072">
    <property type="entry name" value="Response_reg"/>
    <property type="match status" value="1"/>
</dbReference>
<dbReference type="CDD" id="cd17535">
    <property type="entry name" value="REC_NarL-like"/>
    <property type="match status" value="1"/>
</dbReference>
<keyword evidence="4" id="KW-0804">Transcription</keyword>
<comment type="caution">
    <text evidence="8">The sequence shown here is derived from an EMBL/GenBank/DDBJ whole genome shotgun (WGS) entry which is preliminary data.</text>
</comment>
<reference evidence="8 9" key="1">
    <citation type="journal article" date="2019" name="Int. J. Syst. Evol. Microbiol.">
        <title>The Global Catalogue of Microorganisms (GCM) 10K type strain sequencing project: providing services to taxonomists for standard genome sequencing and annotation.</title>
        <authorList>
            <consortium name="The Broad Institute Genomics Platform"/>
            <consortium name="The Broad Institute Genome Sequencing Center for Infectious Disease"/>
            <person name="Wu L."/>
            <person name="Ma J."/>
        </authorList>
    </citation>
    <scope>NUCLEOTIDE SEQUENCE [LARGE SCALE GENOMIC DNA]</scope>
    <source>
        <strain evidence="8 9">JCM 3272</strain>
    </source>
</reference>
<evidence type="ECO:0000256" key="1">
    <source>
        <dbReference type="ARBA" id="ARBA00022553"/>
    </source>
</evidence>
<evidence type="ECO:0000259" key="7">
    <source>
        <dbReference type="PROSITE" id="PS50110"/>
    </source>
</evidence>
<dbReference type="SUPFAM" id="SSF46894">
    <property type="entry name" value="C-terminal effector domain of the bipartite response regulators"/>
    <property type="match status" value="1"/>
</dbReference>
<keyword evidence="3" id="KW-0238">DNA-binding</keyword>
<evidence type="ECO:0000256" key="4">
    <source>
        <dbReference type="ARBA" id="ARBA00023163"/>
    </source>
</evidence>
<dbReference type="PROSITE" id="PS50110">
    <property type="entry name" value="RESPONSE_REGULATORY"/>
    <property type="match status" value="1"/>
</dbReference>
<accession>A0ABN3HLJ3</accession>
<evidence type="ECO:0000313" key="9">
    <source>
        <dbReference type="Proteomes" id="UP001501444"/>
    </source>
</evidence>
<feature type="domain" description="HTH luxR-type" evidence="6">
    <location>
        <begin position="147"/>
        <end position="217"/>
    </location>
</feature>
<dbReference type="RefSeq" id="WP_344619039.1">
    <property type="nucleotide sequence ID" value="NZ_BAAARV010000093.1"/>
</dbReference>
<keyword evidence="9" id="KW-1185">Reference proteome</keyword>
<dbReference type="InterPro" id="IPR011006">
    <property type="entry name" value="CheY-like_superfamily"/>
</dbReference>
<dbReference type="PANTHER" id="PTHR43214">
    <property type="entry name" value="TWO-COMPONENT RESPONSE REGULATOR"/>
    <property type="match status" value="1"/>
</dbReference>
<evidence type="ECO:0000313" key="8">
    <source>
        <dbReference type="EMBL" id="GAA2383366.1"/>
    </source>
</evidence>
<keyword evidence="2" id="KW-0805">Transcription regulation</keyword>
<gene>
    <name evidence="8" type="ORF">GCM10010170_092260</name>
</gene>
<dbReference type="PANTHER" id="PTHR43214:SF24">
    <property type="entry name" value="TRANSCRIPTIONAL REGULATORY PROTEIN NARL-RELATED"/>
    <property type="match status" value="1"/>
</dbReference>
<dbReference type="InterPro" id="IPR016032">
    <property type="entry name" value="Sig_transdc_resp-reg_C-effctor"/>
</dbReference>
<evidence type="ECO:0000259" key="6">
    <source>
        <dbReference type="PROSITE" id="PS50043"/>
    </source>
</evidence>
<dbReference type="Proteomes" id="UP001501444">
    <property type="component" value="Unassembled WGS sequence"/>
</dbReference>
<dbReference type="Gene3D" id="3.40.50.2300">
    <property type="match status" value="1"/>
</dbReference>
<dbReference type="InterPro" id="IPR058245">
    <property type="entry name" value="NreC/VraR/RcsB-like_REC"/>
</dbReference>
<dbReference type="InterPro" id="IPR001789">
    <property type="entry name" value="Sig_transdc_resp-reg_receiver"/>
</dbReference>
<proteinExistence type="predicted"/>
<sequence>MTARLVLADDSLLLRAGLERLLAAEGFEIAASVGDATELSGLVADTRPDAVIVDIRMPPTFTDEGLKAALRLRREAPGLAILLLSQYIETRDVVTILEQGEAGVGYLLKDRITDIDRFLADIRRVLAGGTAIDPLVVERVMRRPRRRGEGLDALSDREREILALMAEGLSNVAISEQLFLAERTVEAHIRSIFVKLGLPALPDVNRRVLAVLTLLRS</sequence>
<feature type="domain" description="Response regulatory" evidence="7">
    <location>
        <begin position="4"/>
        <end position="124"/>
    </location>
</feature>
<dbReference type="PROSITE" id="PS00622">
    <property type="entry name" value="HTH_LUXR_1"/>
    <property type="match status" value="1"/>
</dbReference>
<dbReference type="Pfam" id="PF00196">
    <property type="entry name" value="GerE"/>
    <property type="match status" value="1"/>
</dbReference>
<dbReference type="PROSITE" id="PS50043">
    <property type="entry name" value="HTH_LUXR_2"/>
    <property type="match status" value="1"/>
</dbReference>
<organism evidence="8 9">
    <name type="scientific">Dactylosporangium salmoneum</name>
    <dbReference type="NCBI Taxonomy" id="53361"/>
    <lineage>
        <taxon>Bacteria</taxon>
        <taxon>Bacillati</taxon>
        <taxon>Actinomycetota</taxon>
        <taxon>Actinomycetes</taxon>
        <taxon>Micromonosporales</taxon>
        <taxon>Micromonosporaceae</taxon>
        <taxon>Dactylosporangium</taxon>
    </lineage>
</organism>